<gene>
    <name evidence="1" type="ORF">PHLCEN_2v5208</name>
</gene>
<protein>
    <submittedName>
        <fullName evidence="1">Uncharacterized protein</fullName>
    </submittedName>
</protein>
<reference evidence="1 2" key="1">
    <citation type="submission" date="2018-02" db="EMBL/GenBank/DDBJ databases">
        <title>Genome sequence of the basidiomycete white-rot fungus Phlebia centrifuga.</title>
        <authorList>
            <person name="Granchi Z."/>
            <person name="Peng M."/>
            <person name="de Vries R.P."/>
            <person name="Hilden K."/>
            <person name="Makela M.R."/>
            <person name="Grigoriev I."/>
            <person name="Riley R."/>
        </authorList>
    </citation>
    <scope>NUCLEOTIDE SEQUENCE [LARGE SCALE GENOMIC DNA]</scope>
    <source>
        <strain evidence="1 2">FBCC195</strain>
    </source>
</reference>
<dbReference type="AlphaFoldDB" id="A0A2R6P8V3"/>
<evidence type="ECO:0000313" key="1">
    <source>
        <dbReference type="EMBL" id="PSR87274.1"/>
    </source>
</evidence>
<dbReference type="OrthoDB" id="3239511at2759"/>
<keyword evidence="2" id="KW-1185">Reference proteome</keyword>
<comment type="caution">
    <text evidence="1">The sequence shown here is derived from an EMBL/GenBank/DDBJ whole genome shotgun (WGS) entry which is preliminary data.</text>
</comment>
<dbReference type="STRING" id="98765.A0A2R6P8V3"/>
<evidence type="ECO:0000313" key="2">
    <source>
        <dbReference type="Proteomes" id="UP000186601"/>
    </source>
</evidence>
<proteinExistence type="predicted"/>
<organism evidence="1 2">
    <name type="scientific">Hermanssonia centrifuga</name>
    <dbReference type="NCBI Taxonomy" id="98765"/>
    <lineage>
        <taxon>Eukaryota</taxon>
        <taxon>Fungi</taxon>
        <taxon>Dikarya</taxon>
        <taxon>Basidiomycota</taxon>
        <taxon>Agaricomycotina</taxon>
        <taxon>Agaricomycetes</taxon>
        <taxon>Polyporales</taxon>
        <taxon>Meruliaceae</taxon>
        <taxon>Hermanssonia</taxon>
    </lineage>
</organism>
<dbReference type="EMBL" id="MLYV02000515">
    <property type="protein sequence ID" value="PSR87274.1"/>
    <property type="molecule type" value="Genomic_DNA"/>
</dbReference>
<sequence length="360" mass="41712">MSKDAQALCDTGIFGQVREEQFKKVGLRDIEKYAPHNPKKKWNFPKIHTYDHMFNNIWEKGATRNYNTKPNESMHGLLKDLYQLWMNFKNVTGQIVNHFCLCTALIRACINQWEKEQAACKKKDDKRANKEALQLATNFEHVHLGLPQSSILFKDLKQSCSEDVVFRRFCLKLLDYLNTYFGHPDKVRMTAYADEKIQEFRLLKVHYKSTVTWRTETDILRCSPQFHGSPRYNGVIVNYGIKEIFAKLLPLCLCTINGKMWPLMYIQPLDVLIWTLKDRHLNLYRVCAKPRASCEVVLVRSVVHGVPIVNNPNVEGVPRGKSVVEGPDEVLACYEGSNHEPGSQDGWEEMMALMAHKHER</sequence>
<accession>A0A2R6P8V3</accession>
<dbReference type="Proteomes" id="UP000186601">
    <property type="component" value="Unassembled WGS sequence"/>
</dbReference>
<name>A0A2R6P8V3_9APHY</name>